<protein>
    <submittedName>
        <fullName evidence="1">Uncharacterized protein</fullName>
    </submittedName>
</protein>
<dbReference type="AlphaFoldDB" id="A0A2H3CHL1"/>
<proteinExistence type="predicted"/>
<gene>
    <name evidence="1" type="ORF">ARMSODRAFT_50282</name>
</gene>
<evidence type="ECO:0000313" key="2">
    <source>
        <dbReference type="Proteomes" id="UP000218334"/>
    </source>
</evidence>
<evidence type="ECO:0000313" key="1">
    <source>
        <dbReference type="EMBL" id="PBK78682.1"/>
    </source>
</evidence>
<name>A0A2H3CHL1_9AGAR</name>
<reference evidence="2" key="1">
    <citation type="journal article" date="2017" name="Nat. Ecol. Evol.">
        <title>Genome expansion and lineage-specific genetic innovations in the forest pathogenic fungi Armillaria.</title>
        <authorList>
            <person name="Sipos G."/>
            <person name="Prasanna A.N."/>
            <person name="Walter M.C."/>
            <person name="O'Connor E."/>
            <person name="Balint B."/>
            <person name="Krizsan K."/>
            <person name="Kiss B."/>
            <person name="Hess J."/>
            <person name="Varga T."/>
            <person name="Slot J."/>
            <person name="Riley R."/>
            <person name="Boka B."/>
            <person name="Rigling D."/>
            <person name="Barry K."/>
            <person name="Lee J."/>
            <person name="Mihaltcheva S."/>
            <person name="LaButti K."/>
            <person name="Lipzen A."/>
            <person name="Waldron R."/>
            <person name="Moloney N.M."/>
            <person name="Sperisen C."/>
            <person name="Kredics L."/>
            <person name="Vagvoelgyi C."/>
            <person name="Patrignani A."/>
            <person name="Fitzpatrick D."/>
            <person name="Nagy I."/>
            <person name="Doyle S."/>
            <person name="Anderson J.B."/>
            <person name="Grigoriev I.V."/>
            <person name="Gueldener U."/>
            <person name="Muensterkoetter M."/>
            <person name="Nagy L.G."/>
        </authorList>
    </citation>
    <scope>NUCLEOTIDE SEQUENCE [LARGE SCALE GENOMIC DNA]</scope>
    <source>
        <strain evidence="2">28-4</strain>
    </source>
</reference>
<sequence>MVGEPENRSDARSAGTASSDDKMFRGFLKLNARFVQPKICGTLQECQTAFKVIGLAKNDWLIEIVLLRRAGRAVLQERLRTLWRWDMRSCFRCTYWTTEKDG</sequence>
<dbReference type="EMBL" id="KZ293415">
    <property type="protein sequence ID" value="PBK78682.1"/>
    <property type="molecule type" value="Genomic_DNA"/>
</dbReference>
<accession>A0A2H3CHL1</accession>
<organism evidence="1 2">
    <name type="scientific">Armillaria solidipes</name>
    <dbReference type="NCBI Taxonomy" id="1076256"/>
    <lineage>
        <taxon>Eukaryota</taxon>
        <taxon>Fungi</taxon>
        <taxon>Dikarya</taxon>
        <taxon>Basidiomycota</taxon>
        <taxon>Agaricomycotina</taxon>
        <taxon>Agaricomycetes</taxon>
        <taxon>Agaricomycetidae</taxon>
        <taxon>Agaricales</taxon>
        <taxon>Marasmiineae</taxon>
        <taxon>Physalacriaceae</taxon>
        <taxon>Armillaria</taxon>
    </lineage>
</organism>
<keyword evidence="2" id="KW-1185">Reference proteome</keyword>
<dbReference type="Proteomes" id="UP000218334">
    <property type="component" value="Unassembled WGS sequence"/>
</dbReference>